<accession>A0ACA9S1J8</accession>
<gene>
    <name evidence="1" type="ORF">RPERSI_LOCUS25174</name>
</gene>
<sequence>INEKDEDKIDEGMIHKTELTRIIKLIKDQFESKLNLLNNEIQETQIFKN</sequence>
<feature type="non-terminal residue" evidence="1">
    <location>
        <position position="49"/>
    </location>
</feature>
<evidence type="ECO:0000313" key="2">
    <source>
        <dbReference type="Proteomes" id="UP000789920"/>
    </source>
</evidence>
<organism evidence="1 2">
    <name type="scientific">Racocetra persica</name>
    <dbReference type="NCBI Taxonomy" id="160502"/>
    <lineage>
        <taxon>Eukaryota</taxon>
        <taxon>Fungi</taxon>
        <taxon>Fungi incertae sedis</taxon>
        <taxon>Mucoromycota</taxon>
        <taxon>Glomeromycotina</taxon>
        <taxon>Glomeromycetes</taxon>
        <taxon>Diversisporales</taxon>
        <taxon>Gigasporaceae</taxon>
        <taxon>Racocetra</taxon>
    </lineage>
</organism>
<name>A0ACA9S1J8_9GLOM</name>
<dbReference type="EMBL" id="CAJVQC010082567">
    <property type="protein sequence ID" value="CAG8819627.1"/>
    <property type="molecule type" value="Genomic_DNA"/>
</dbReference>
<evidence type="ECO:0000313" key="1">
    <source>
        <dbReference type="EMBL" id="CAG8819627.1"/>
    </source>
</evidence>
<proteinExistence type="predicted"/>
<comment type="caution">
    <text evidence="1">The sequence shown here is derived from an EMBL/GenBank/DDBJ whole genome shotgun (WGS) entry which is preliminary data.</text>
</comment>
<feature type="non-terminal residue" evidence="1">
    <location>
        <position position="1"/>
    </location>
</feature>
<reference evidence="1" key="1">
    <citation type="submission" date="2021-06" db="EMBL/GenBank/DDBJ databases">
        <authorList>
            <person name="Kallberg Y."/>
            <person name="Tangrot J."/>
            <person name="Rosling A."/>
        </authorList>
    </citation>
    <scope>NUCLEOTIDE SEQUENCE</scope>
    <source>
        <strain evidence="1">MA461A</strain>
    </source>
</reference>
<protein>
    <submittedName>
        <fullName evidence="1">22845_t:CDS:1</fullName>
    </submittedName>
</protein>
<dbReference type="Proteomes" id="UP000789920">
    <property type="component" value="Unassembled WGS sequence"/>
</dbReference>
<keyword evidence="2" id="KW-1185">Reference proteome</keyword>